<gene>
    <name evidence="1" type="ORF">SAMN02744040_01240</name>
</gene>
<keyword evidence="2" id="KW-1185">Reference proteome</keyword>
<protein>
    <submittedName>
        <fullName evidence="1">Uncharacterized protein</fullName>
    </submittedName>
</protein>
<dbReference type="Proteomes" id="UP000242520">
    <property type="component" value="Unassembled WGS sequence"/>
</dbReference>
<evidence type="ECO:0000313" key="2">
    <source>
        <dbReference type="Proteomes" id="UP000242520"/>
    </source>
</evidence>
<name>A0A1M5R6B3_9FIRM</name>
<accession>A0A1M5R6B3</accession>
<evidence type="ECO:0000313" key="1">
    <source>
        <dbReference type="EMBL" id="SHH21897.1"/>
    </source>
</evidence>
<organism evidence="1 2">
    <name type="scientific">Tepidibacter thalassicus DSM 15285</name>
    <dbReference type="NCBI Taxonomy" id="1123350"/>
    <lineage>
        <taxon>Bacteria</taxon>
        <taxon>Bacillati</taxon>
        <taxon>Bacillota</taxon>
        <taxon>Clostridia</taxon>
        <taxon>Peptostreptococcales</taxon>
        <taxon>Peptostreptococcaceae</taxon>
        <taxon>Tepidibacter</taxon>
    </lineage>
</organism>
<proteinExistence type="predicted"/>
<dbReference type="AlphaFoldDB" id="A0A1M5R6B3"/>
<dbReference type="OrthoDB" id="1748532at2"/>
<sequence>MKKTVIIVLSLLLLLNGCTKTEQKKSENTTPKEPEVLSTLQKDILTLMAKIDLIPSVNKALEEKKKLDQIAYQKEKELSDVSNDRLSEKDRKKTEEEIEKEKVKISSFIENTNIYTALKAEDIKEINKLDQEDLKYKLEDYWLDIKKDLFNIHREWNNLQAKMNEVPIEKEYIENFENNLNLLTTSISNYDIFNSLIYSNNLTKYISDFKNYFKTLKNNDIDKMKYSIRKAILLANMNNFDESIKTLTNTSEILNSKADMYSKDKEKFLKLKFSLQDLKKSIENKDLKLMKIKAPIAIENINQIIDKKE</sequence>
<dbReference type="STRING" id="1123350.SAMN02744040_01240"/>
<dbReference type="EMBL" id="FQXH01000011">
    <property type="protein sequence ID" value="SHH21897.1"/>
    <property type="molecule type" value="Genomic_DNA"/>
</dbReference>
<dbReference type="RefSeq" id="WP_072724718.1">
    <property type="nucleotide sequence ID" value="NZ_FQXH01000011.1"/>
</dbReference>
<reference evidence="2" key="1">
    <citation type="submission" date="2016-11" db="EMBL/GenBank/DDBJ databases">
        <authorList>
            <person name="Varghese N."/>
            <person name="Submissions S."/>
        </authorList>
    </citation>
    <scope>NUCLEOTIDE SEQUENCE [LARGE SCALE GENOMIC DNA]</scope>
    <source>
        <strain evidence="2">DSM 15285</strain>
    </source>
</reference>